<comment type="subunit">
    <text evidence="7">Monomer.</text>
</comment>
<organism evidence="9 11">
    <name type="scientific">Treponema rectale</name>
    <dbReference type="NCBI Taxonomy" id="744512"/>
    <lineage>
        <taxon>Bacteria</taxon>
        <taxon>Pseudomonadati</taxon>
        <taxon>Spirochaetota</taxon>
        <taxon>Spirochaetia</taxon>
        <taxon>Spirochaetales</taxon>
        <taxon>Treponemataceae</taxon>
        <taxon>Treponema</taxon>
    </lineage>
</organism>
<dbReference type="InterPro" id="IPR023193">
    <property type="entry name" value="EPSP_synthase_CS"/>
</dbReference>
<evidence type="ECO:0000313" key="12">
    <source>
        <dbReference type="Proteomes" id="UP000593591"/>
    </source>
</evidence>
<feature type="binding site" evidence="7">
    <location>
        <position position="125"/>
    </location>
    <ligand>
        <name>phosphoenolpyruvate</name>
        <dbReference type="ChEBI" id="CHEBI:58702"/>
    </ligand>
</feature>
<keyword evidence="4 7" id="KW-0808">Transferase</keyword>
<name>A0A840SC61_9SPIR</name>
<feature type="binding site" evidence="7">
    <location>
        <position position="25"/>
    </location>
    <ligand>
        <name>3-phosphoshikimate</name>
        <dbReference type="ChEBI" id="CHEBI:145989"/>
    </ligand>
</feature>
<comment type="pathway">
    <text evidence="1 7">Metabolic intermediate biosynthesis; chorismate biosynthesis; chorismate from D-erythrose 4-phosphate and phosphoenolpyruvate: step 6/7.</text>
</comment>
<evidence type="ECO:0000259" key="8">
    <source>
        <dbReference type="Pfam" id="PF00275"/>
    </source>
</evidence>
<sequence length="472" mass="50822">MKIRAEHAELSGTIQVPGSKSHTIRALLLAAMSDGTCNITNPLISADCLSTAAALPLIGAQIDLQETSDFPVKTWTVKGAGKNIHLPYDVVNVGDSGSLLYFLSPIAATFDGWSVFTGDESIRTRPVHHVVDALNQLGAEATTAIPGSKNCPLIIRGPISSEKKLITDGNISSQYISGMMMAASRLNGTLEIELKDPKETPYLTMTQKWLDKVGISSEISDDFHHIKVTGPKDISAFNATIPSDWEGVAFPLIATLITDSQILIEHVDSSGTQGDDEIVNILKKLGADIEWNKTAETLLVRGLKKSSDKIGRLSTEHLENGELHVNLSGLPDAICALAVAACFTEGTVYIEDIAGCRRKETDRIKVMVSELTKIGAELEEGEDYLIVRGHSPVTKEGRPNPAFKLRGAIVESYGDHRVAMSLACLGLGLPSGEFITVKDAECCSVSFPDFYKAMNRLNAGFVELNSSDSINL</sequence>
<comment type="function">
    <text evidence="7">Catalyzes the transfer of the enolpyruvyl moiety of phosphoenolpyruvate (PEP) to the 5-hydroxyl of shikimate-3-phosphate (S3P) to produce enolpyruvyl shikimate-3-phosphate and inorganic phosphate.</text>
</comment>
<dbReference type="InterPro" id="IPR036968">
    <property type="entry name" value="Enolpyruvate_Tfrase_sf"/>
</dbReference>
<evidence type="ECO:0000256" key="2">
    <source>
        <dbReference type="ARBA" id="ARBA00009948"/>
    </source>
</evidence>
<keyword evidence="7" id="KW-0963">Cytoplasm</keyword>
<dbReference type="PANTHER" id="PTHR21090">
    <property type="entry name" value="AROM/DEHYDROQUINATE SYNTHASE"/>
    <property type="match status" value="1"/>
</dbReference>
<feature type="active site" description="Proton acceptor" evidence="7">
    <location>
        <position position="332"/>
    </location>
</feature>
<comment type="caution">
    <text evidence="7">Lacks conserved residue(s) required for the propagation of feature annotation.</text>
</comment>
<feature type="binding site" evidence="7">
    <location>
        <position position="174"/>
    </location>
    <ligand>
        <name>3-phosphoshikimate</name>
        <dbReference type="ChEBI" id="CHEBI:145989"/>
    </ligand>
</feature>
<keyword evidence="3 7" id="KW-0028">Amino-acid biosynthesis</keyword>
<dbReference type="KEGG" id="trc:DYE49_08595"/>
<evidence type="ECO:0000256" key="1">
    <source>
        <dbReference type="ARBA" id="ARBA00004811"/>
    </source>
</evidence>
<proteinExistence type="inferred from homology"/>
<dbReference type="InterPro" id="IPR001986">
    <property type="entry name" value="Enolpyruvate_Tfrase_dom"/>
</dbReference>
<dbReference type="GO" id="GO:0003866">
    <property type="term" value="F:3-phosphoshikimate 1-carboxyvinyltransferase activity"/>
    <property type="evidence" value="ECO:0007669"/>
    <property type="project" value="UniProtKB-UniRule"/>
</dbReference>
<reference evidence="9 11" key="2">
    <citation type="submission" date="2020-08" db="EMBL/GenBank/DDBJ databases">
        <title>Genomic Encyclopedia of Type Strains, Phase IV (KMG-IV): sequencing the most valuable type-strain genomes for metagenomic binning, comparative biology and taxonomic classification.</title>
        <authorList>
            <person name="Goeker M."/>
        </authorList>
    </citation>
    <scope>NUCLEOTIDE SEQUENCE [LARGE SCALE GENOMIC DNA]</scope>
    <source>
        <strain evidence="9 11">DSM 103679</strain>
    </source>
</reference>
<dbReference type="EMBL" id="JACHFR010000001">
    <property type="protein sequence ID" value="MBB5217758.1"/>
    <property type="molecule type" value="Genomic_DNA"/>
</dbReference>
<feature type="binding site" evidence="7">
    <location>
        <position position="174"/>
    </location>
    <ligand>
        <name>phosphoenolpyruvate</name>
        <dbReference type="ChEBI" id="CHEBI:58702"/>
    </ligand>
</feature>
<feature type="binding site" evidence="7">
    <location>
        <position position="417"/>
    </location>
    <ligand>
        <name>phosphoenolpyruvate</name>
        <dbReference type="ChEBI" id="CHEBI:58702"/>
    </ligand>
</feature>
<evidence type="ECO:0000313" key="11">
    <source>
        <dbReference type="Proteomes" id="UP000578697"/>
    </source>
</evidence>
<dbReference type="PROSITE" id="PS00885">
    <property type="entry name" value="EPSP_SYNTHASE_2"/>
    <property type="match status" value="1"/>
</dbReference>
<dbReference type="CDD" id="cd01556">
    <property type="entry name" value="EPSP_synthase"/>
    <property type="match status" value="1"/>
</dbReference>
<dbReference type="RefSeq" id="WP_184651206.1">
    <property type="nucleotide sequence ID" value="NZ_JACHFR010000001.1"/>
</dbReference>
<accession>A0A840SC61</accession>
<evidence type="ECO:0000256" key="6">
    <source>
        <dbReference type="ARBA" id="ARBA00044633"/>
    </source>
</evidence>
<feature type="binding site" evidence="7">
    <location>
        <position position="20"/>
    </location>
    <ligand>
        <name>3-phosphoshikimate</name>
        <dbReference type="ChEBI" id="CHEBI:145989"/>
    </ligand>
</feature>
<dbReference type="GO" id="GO:0005737">
    <property type="term" value="C:cytoplasm"/>
    <property type="evidence" value="ECO:0007669"/>
    <property type="project" value="UniProtKB-SubCell"/>
</dbReference>
<feature type="binding site" evidence="7">
    <location>
        <position position="363"/>
    </location>
    <ligand>
        <name>phosphoenolpyruvate</name>
        <dbReference type="ChEBI" id="CHEBI:58702"/>
    </ligand>
</feature>
<dbReference type="HAMAP" id="MF_00210">
    <property type="entry name" value="EPSP_synth"/>
    <property type="match status" value="1"/>
</dbReference>
<dbReference type="GO" id="GO:0009073">
    <property type="term" value="P:aromatic amino acid family biosynthetic process"/>
    <property type="evidence" value="ECO:0007669"/>
    <property type="project" value="UniProtKB-KW"/>
</dbReference>
<dbReference type="Proteomes" id="UP000593591">
    <property type="component" value="Chromosome"/>
</dbReference>
<dbReference type="NCBIfam" id="TIGR01356">
    <property type="entry name" value="aroA"/>
    <property type="match status" value="1"/>
</dbReference>
<feature type="binding site" evidence="7">
    <location>
        <position position="97"/>
    </location>
    <ligand>
        <name>phosphoenolpyruvate</name>
        <dbReference type="ChEBI" id="CHEBI:58702"/>
    </ligand>
</feature>
<feature type="domain" description="Enolpyruvate transferase" evidence="8">
    <location>
        <begin position="8"/>
        <end position="453"/>
    </location>
</feature>
<dbReference type="GO" id="GO:0008652">
    <property type="term" value="P:amino acid biosynthetic process"/>
    <property type="evidence" value="ECO:0007669"/>
    <property type="project" value="UniProtKB-KW"/>
</dbReference>
<dbReference type="Gene3D" id="3.65.10.10">
    <property type="entry name" value="Enolpyruvate transferase domain"/>
    <property type="match status" value="2"/>
</dbReference>
<protein>
    <recommendedName>
        <fullName evidence="7">3-phosphoshikimate 1-carboxyvinyltransferase</fullName>
        <ecNumber evidence="7">2.5.1.19</ecNumber>
    </recommendedName>
    <alternativeName>
        <fullName evidence="7">5-enolpyruvylshikimate-3-phosphate synthase</fullName>
        <shortName evidence="7">EPSP synthase</shortName>
        <shortName evidence="7">EPSPS</shortName>
    </alternativeName>
</protein>
<comment type="catalytic activity">
    <reaction evidence="6">
        <text>3-phosphoshikimate + phosphoenolpyruvate = 5-O-(1-carboxyvinyl)-3-phosphoshikimate + phosphate</text>
        <dbReference type="Rhea" id="RHEA:21256"/>
        <dbReference type="ChEBI" id="CHEBI:43474"/>
        <dbReference type="ChEBI" id="CHEBI:57701"/>
        <dbReference type="ChEBI" id="CHEBI:58702"/>
        <dbReference type="ChEBI" id="CHEBI:145989"/>
        <dbReference type="EC" id="2.5.1.19"/>
    </reaction>
    <physiologicalReaction direction="left-to-right" evidence="6">
        <dbReference type="Rhea" id="RHEA:21257"/>
    </physiologicalReaction>
</comment>
<feature type="binding site" evidence="7">
    <location>
        <position position="20"/>
    </location>
    <ligand>
        <name>phosphoenolpyruvate</name>
        <dbReference type="ChEBI" id="CHEBI:58702"/>
    </ligand>
</feature>
<keyword evidence="5 7" id="KW-0057">Aromatic amino acid biosynthesis</keyword>
<feature type="binding site" evidence="7">
    <location>
        <position position="359"/>
    </location>
    <ligand>
        <name>3-phosphoshikimate</name>
        <dbReference type="ChEBI" id="CHEBI:145989"/>
    </ligand>
</feature>
<reference evidence="10 12" key="1">
    <citation type="submission" date="2018-08" db="EMBL/GenBank/DDBJ databases">
        <title>The first complete genome of Treponema rectale (CHPAT), a commensal spirochete of the bovine rectum.</title>
        <authorList>
            <person name="Staton G.J."/>
            <person name="Clegg S.R."/>
            <person name="Carter S.D."/>
            <person name="Radford A.D."/>
            <person name="Darby A."/>
            <person name="Hall N."/>
            <person name="Birtles R.J."/>
            <person name="Evans N.J."/>
        </authorList>
    </citation>
    <scope>NUCLEOTIDE SEQUENCE [LARGE SCALE GENOMIC DNA]</scope>
    <source>
        <strain evidence="10 12">CHPA</strain>
    </source>
</reference>
<dbReference type="AlphaFoldDB" id="A0A840SC61"/>
<dbReference type="InterPro" id="IPR006264">
    <property type="entry name" value="EPSP_synthase"/>
</dbReference>
<evidence type="ECO:0000313" key="9">
    <source>
        <dbReference type="EMBL" id="MBB5217758.1"/>
    </source>
</evidence>
<feature type="binding site" evidence="7">
    <location>
        <position position="173"/>
    </location>
    <ligand>
        <name>3-phosphoshikimate</name>
        <dbReference type="ChEBI" id="CHEBI:145989"/>
    </ligand>
</feature>
<dbReference type="UniPathway" id="UPA00053">
    <property type="reaction ID" value="UER00089"/>
</dbReference>
<dbReference type="EC" id="2.5.1.19" evidence="7"/>
<comment type="similarity">
    <text evidence="2 7">Belongs to the EPSP synthase family.</text>
</comment>
<dbReference type="EMBL" id="CP031517">
    <property type="protein sequence ID" value="QOS41245.1"/>
    <property type="molecule type" value="Genomic_DNA"/>
</dbReference>
<dbReference type="PANTHER" id="PTHR21090:SF5">
    <property type="entry name" value="PENTAFUNCTIONAL AROM POLYPEPTIDE"/>
    <property type="match status" value="1"/>
</dbReference>
<feature type="binding site" evidence="7">
    <location>
        <position position="172"/>
    </location>
    <ligand>
        <name>3-phosphoshikimate</name>
        <dbReference type="ChEBI" id="CHEBI:145989"/>
    </ligand>
</feature>
<dbReference type="Pfam" id="PF00275">
    <property type="entry name" value="EPSP_synthase"/>
    <property type="match status" value="1"/>
</dbReference>
<gene>
    <name evidence="7 10" type="primary">aroA</name>
    <name evidence="10" type="ORF">DYE49_08595</name>
    <name evidence="9" type="ORF">HNP77_000102</name>
</gene>
<keyword evidence="11" id="KW-1185">Reference proteome</keyword>
<dbReference type="InterPro" id="IPR013792">
    <property type="entry name" value="RNA3'P_cycl/enolpyr_Trfase_a/b"/>
</dbReference>
<evidence type="ECO:0000313" key="10">
    <source>
        <dbReference type="EMBL" id="QOS41245.1"/>
    </source>
</evidence>
<evidence type="ECO:0000256" key="7">
    <source>
        <dbReference type="HAMAP-Rule" id="MF_00210"/>
    </source>
</evidence>
<evidence type="ECO:0000256" key="5">
    <source>
        <dbReference type="ARBA" id="ARBA00023141"/>
    </source>
</evidence>
<comment type="subcellular location">
    <subcellularLocation>
        <location evidence="7">Cytoplasm</location>
    </subcellularLocation>
</comment>
<dbReference type="PIRSF" id="PIRSF000505">
    <property type="entry name" value="EPSPS"/>
    <property type="match status" value="1"/>
</dbReference>
<feature type="binding site" evidence="7">
    <location>
        <position position="332"/>
    </location>
    <ligand>
        <name>3-phosphoshikimate</name>
        <dbReference type="ChEBI" id="CHEBI:145989"/>
    </ligand>
</feature>
<dbReference type="Proteomes" id="UP000578697">
    <property type="component" value="Unassembled WGS sequence"/>
</dbReference>
<evidence type="ECO:0000256" key="3">
    <source>
        <dbReference type="ARBA" id="ARBA00022605"/>
    </source>
</evidence>
<feature type="binding site" evidence="7">
    <location>
        <position position="21"/>
    </location>
    <ligand>
        <name>3-phosphoshikimate</name>
        <dbReference type="ChEBI" id="CHEBI:145989"/>
    </ligand>
</feature>
<dbReference type="SUPFAM" id="SSF55205">
    <property type="entry name" value="EPT/RTPC-like"/>
    <property type="match status" value="1"/>
</dbReference>
<dbReference type="GO" id="GO:0009423">
    <property type="term" value="P:chorismate biosynthetic process"/>
    <property type="evidence" value="ECO:0007669"/>
    <property type="project" value="UniProtKB-UniRule"/>
</dbReference>
<evidence type="ECO:0000256" key="4">
    <source>
        <dbReference type="ARBA" id="ARBA00022679"/>
    </source>
</evidence>